<dbReference type="Proteomes" id="UP000231408">
    <property type="component" value="Unassembled WGS sequence"/>
</dbReference>
<feature type="non-terminal residue" evidence="1">
    <location>
        <position position="86"/>
    </location>
</feature>
<comment type="caution">
    <text evidence="1">The sequence shown here is derived from an EMBL/GenBank/DDBJ whole genome shotgun (WGS) entry which is preliminary data.</text>
</comment>
<gene>
    <name evidence="1" type="ORF">COX21_00970</name>
</gene>
<evidence type="ECO:0000313" key="1">
    <source>
        <dbReference type="EMBL" id="PIP34786.1"/>
    </source>
</evidence>
<protein>
    <submittedName>
        <fullName evidence="1">Glycosyl transferase</fullName>
    </submittedName>
</protein>
<proteinExistence type="predicted"/>
<name>A0A2G9ZNM9_9BACT</name>
<keyword evidence="1" id="KW-0808">Transferase</keyword>
<dbReference type="GO" id="GO:0016740">
    <property type="term" value="F:transferase activity"/>
    <property type="evidence" value="ECO:0007669"/>
    <property type="project" value="UniProtKB-KW"/>
</dbReference>
<organism evidence="1 2">
    <name type="scientific">Candidatus Falkowbacteria bacterium CG23_combo_of_CG06-09_8_20_14_all_41_10</name>
    <dbReference type="NCBI Taxonomy" id="1974571"/>
    <lineage>
        <taxon>Bacteria</taxon>
        <taxon>Candidatus Falkowiibacteriota</taxon>
    </lineage>
</organism>
<dbReference type="AlphaFoldDB" id="A0A2G9ZNM9"/>
<reference evidence="1 2" key="1">
    <citation type="submission" date="2017-09" db="EMBL/GenBank/DDBJ databases">
        <title>Depth-based differentiation of microbial function through sediment-hosted aquifers and enrichment of novel symbionts in the deep terrestrial subsurface.</title>
        <authorList>
            <person name="Probst A.J."/>
            <person name="Ladd B."/>
            <person name="Jarett J.K."/>
            <person name="Geller-Mcgrath D.E."/>
            <person name="Sieber C.M."/>
            <person name="Emerson J.B."/>
            <person name="Anantharaman K."/>
            <person name="Thomas B.C."/>
            <person name="Malmstrom R."/>
            <person name="Stieglmeier M."/>
            <person name="Klingl A."/>
            <person name="Woyke T."/>
            <person name="Ryan C.M."/>
            <person name="Banfield J.F."/>
        </authorList>
    </citation>
    <scope>NUCLEOTIDE SEQUENCE [LARGE SCALE GENOMIC DNA]</scope>
    <source>
        <strain evidence="1">CG23_combo_of_CG06-09_8_20_14_all_41_10</strain>
    </source>
</reference>
<sequence length="86" mass="9825">MKVALVHDHLAQDGGAEKVLQVFADMYPDAPIYTLLYEPANANKNYKGKRIETSIIQKLPGGVKHYQWYLAFMPMAVEFFDLGEYD</sequence>
<evidence type="ECO:0000313" key="2">
    <source>
        <dbReference type="Proteomes" id="UP000231408"/>
    </source>
</evidence>
<accession>A0A2G9ZNM9</accession>
<dbReference type="EMBL" id="PCSE01000032">
    <property type="protein sequence ID" value="PIP34786.1"/>
    <property type="molecule type" value="Genomic_DNA"/>
</dbReference>